<dbReference type="PANTHER" id="PTHR13939:SF0">
    <property type="entry name" value="NMN AMIDOHYDROLASE-LIKE PROTEIN YFAY"/>
    <property type="match status" value="1"/>
</dbReference>
<dbReference type="InterPro" id="IPR001453">
    <property type="entry name" value="MoaB/Mog_dom"/>
</dbReference>
<dbReference type="CDD" id="cd00885">
    <property type="entry name" value="cinA"/>
    <property type="match status" value="1"/>
</dbReference>
<dbReference type="PANTHER" id="PTHR13939">
    <property type="entry name" value="NICOTINAMIDE-NUCLEOTIDE AMIDOHYDROLASE PNCC"/>
    <property type="match status" value="1"/>
</dbReference>
<dbReference type="AlphaFoldDB" id="A0A8J3ACT8"/>
<proteinExistence type="predicted"/>
<dbReference type="Proteomes" id="UP000650511">
    <property type="component" value="Unassembled WGS sequence"/>
</dbReference>
<sequence>MLEASMVVIGDEILGGHVVDANSGWLAGRLTAHGVPLTRVQVVPDEPDAIDEALQLELARTRPRLVVTSGGIGSTPDDITYEAVAASLGRGLVEDPVIAGRLDGALDWTREQGVEVTDAFAHHFHRMARIPAGSRLLRRRSGWVPGVAVDVDGGCDAEGGATIAILPGVPGEFRAIVDEAIEPQLLAGRNPLPTIVEIEHPFPESTLNVLFAEVLARFPRVRLGSYPGARMLIRLQGDQTEVDAAAAFVQAGIDELHRTPGGARLAASWAARRGVAREKESE</sequence>
<dbReference type="Gene3D" id="3.40.980.10">
    <property type="entry name" value="MoaB/Mog-like domain"/>
    <property type="match status" value="1"/>
</dbReference>
<organism evidence="2 3">
    <name type="scientific">Egicoccus halophilus</name>
    <dbReference type="NCBI Taxonomy" id="1670830"/>
    <lineage>
        <taxon>Bacteria</taxon>
        <taxon>Bacillati</taxon>
        <taxon>Actinomycetota</taxon>
        <taxon>Nitriliruptoria</taxon>
        <taxon>Egicoccales</taxon>
        <taxon>Egicoccaceae</taxon>
        <taxon>Egicoccus</taxon>
    </lineage>
</organism>
<evidence type="ECO:0000313" key="3">
    <source>
        <dbReference type="Proteomes" id="UP000650511"/>
    </source>
</evidence>
<feature type="domain" description="MoaB/Mog" evidence="1">
    <location>
        <begin position="5"/>
        <end position="188"/>
    </location>
</feature>
<dbReference type="Pfam" id="PF00994">
    <property type="entry name" value="MoCF_biosynth"/>
    <property type="match status" value="1"/>
</dbReference>
<dbReference type="SUPFAM" id="SSF53218">
    <property type="entry name" value="Molybdenum cofactor biosynthesis proteins"/>
    <property type="match status" value="1"/>
</dbReference>
<protein>
    <submittedName>
        <fullName evidence="2">Molybdenum cofactor biosynthesis protein</fullName>
    </submittedName>
</protein>
<accession>A0A8J3ACT8</accession>
<dbReference type="EMBL" id="BMHA01000013">
    <property type="protein sequence ID" value="GGI08793.1"/>
    <property type="molecule type" value="Genomic_DNA"/>
</dbReference>
<reference evidence="2" key="1">
    <citation type="journal article" date="2014" name="Int. J. Syst. Evol. Microbiol.">
        <title>Complete genome sequence of Corynebacterium casei LMG S-19264T (=DSM 44701T), isolated from a smear-ripened cheese.</title>
        <authorList>
            <consortium name="US DOE Joint Genome Institute (JGI-PGF)"/>
            <person name="Walter F."/>
            <person name="Albersmeier A."/>
            <person name="Kalinowski J."/>
            <person name="Ruckert C."/>
        </authorList>
    </citation>
    <scope>NUCLEOTIDE SEQUENCE</scope>
    <source>
        <strain evidence="2">CGMCC 1.14988</strain>
    </source>
</reference>
<name>A0A8J3ACT8_9ACTN</name>
<dbReference type="InterPro" id="IPR036425">
    <property type="entry name" value="MoaB/Mog-like_dom_sf"/>
</dbReference>
<evidence type="ECO:0000259" key="1">
    <source>
        <dbReference type="SMART" id="SM00852"/>
    </source>
</evidence>
<comment type="caution">
    <text evidence="2">The sequence shown here is derived from an EMBL/GenBank/DDBJ whole genome shotgun (WGS) entry which is preliminary data.</text>
</comment>
<dbReference type="InterPro" id="IPR050101">
    <property type="entry name" value="CinA"/>
</dbReference>
<dbReference type="SMART" id="SM00852">
    <property type="entry name" value="MoCF_biosynth"/>
    <property type="match status" value="1"/>
</dbReference>
<keyword evidence="3" id="KW-1185">Reference proteome</keyword>
<reference evidence="2" key="2">
    <citation type="submission" date="2020-09" db="EMBL/GenBank/DDBJ databases">
        <authorList>
            <person name="Sun Q."/>
            <person name="Zhou Y."/>
        </authorList>
    </citation>
    <scope>NUCLEOTIDE SEQUENCE</scope>
    <source>
        <strain evidence="2">CGMCC 1.14988</strain>
    </source>
</reference>
<evidence type="ECO:0000313" key="2">
    <source>
        <dbReference type="EMBL" id="GGI08793.1"/>
    </source>
</evidence>
<gene>
    <name evidence="2" type="ORF">GCM10011354_30860</name>
</gene>